<protein>
    <submittedName>
        <fullName evidence="3">SMP-30/gluconolactonase/LRE family protein</fullName>
    </submittedName>
</protein>
<dbReference type="InterPro" id="IPR005511">
    <property type="entry name" value="SMP-30"/>
</dbReference>
<dbReference type="InterPro" id="IPR011042">
    <property type="entry name" value="6-blade_b-propeller_TolB-like"/>
</dbReference>
<dbReference type="Gene3D" id="2.120.10.30">
    <property type="entry name" value="TolB, C-terminal domain"/>
    <property type="match status" value="1"/>
</dbReference>
<dbReference type="PRINTS" id="PR01790">
    <property type="entry name" value="SMP30FAMILY"/>
</dbReference>
<feature type="domain" description="SMP-30/Gluconolactonase/LRE-like region" evidence="2">
    <location>
        <begin position="17"/>
        <end position="259"/>
    </location>
</feature>
<dbReference type="EMBL" id="JACOGA010000002">
    <property type="protein sequence ID" value="MBC3872509.1"/>
    <property type="molecule type" value="Genomic_DNA"/>
</dbReference>
<dbReference type="SUPFAM" id="SSF63829">
    <property type="entry name" value="Calcium-dependent phosphotriesterase"/>
    <property type="match status" value="1"/>
</dbReference>
<dbReference type="Proteomes" id="UP000624279">
    <property type="component" value="Unassembled WGS sequence"/>
</dbReference>
<accession>A0ABR6Y7B4</accession>
<comment type="similarity">
    <text evidence="1">Belongs to the SMP-30/CGR1 family.</text>
</comment>
<comment type="caution">
    <text evidence="3">The sequence shown here is derived from an EMBL/GenBank/DDBJ whole genome shotgun (WGS) entry which is preliminary data.</text>
</comment>
<evidence type="ECO:0000313" key="4">
    <source>
        <dbReference type="Proteomes" id="UP000624279"/>
    </source>
</evidence>
<evidence type="ECO:0000256" key="1">
    <source>
        <dbReference type="ARBA" id="ARBA00008853"/>
    </source>
</evidence>
<dbReference type="PANTHER" id="PTHR10907">
    <property type="entry name" value="REGUCALCIN"/>
    <property type="match status" value="1"/>
</dbReference>
<name>A0ABR6Y7B4_9BURK</name>
<gene>
    <name evidence="3" type="ORF">H8K55_02825</name>
</gene>
<reference evidence="3 4" key="1">
    <citation type="submission" date="2020-08" db="EMBL/GenBank/DDBJ databases">
        <title>Novel species isolated from subtropical streams in China.</title>
        <authorList>
            <person name="Lu H."/>
        </authorList>
    </citation>
    <scope>NUCLEOTIDE SEQUENCE [LARGE SCALE GENOMIC DNA]</scope>
    <source>
        <strain evidence="3 4">LX15W</strain>
    </source>
</reference>
<evidence type="ECO:0000313" key="3">
    <source>
        <dbReference type="EMBL" id="MBC3872509.1"/>
    </source>
</evidence>
<dbReference type="RefSeq" id="WP_186940504.1">
    <property type="nucleotide sequence ID" value="NZ_JACOGA010000002.1"/>
</dbReference>
<evidence type="ECO:0000259" key="2">
    <source>
        <dbReference type="Pfam" id="PF08450"/>
    </source>
</evidence>
<sequence length="306" mass="34144">MNSTQFMSCLLAQQATLGESLLWDSQRQCWWWTDIEASAIYRWRESYVAPTMYSTPDRVGSFVLCQSGKILLGMTKSLALFDINTRQIEPLVQIEIDLPSTRVNDGRTDRVGNYVFGSIDQSPKREGIGHFYQYSMQHGLRQVDLPAVAIANSICFSLDGKTMYFCDTVSQRILQCDYDAASANVSNIRLFVETEKHAYPDGSVIDEQGCLWNAQWGASRVVQYAADGRVLQIVKLPAKNPTCPAFGSAELNQLVLTSSRKDMTATELLQMPEAGGLFGLRLSDVRGVTDTLFNDVAHNPLNDLDD</sequence>
<keyword evidence="4" id="KW-1185">Reference proteome</keyword>
<dbReference type="PANTHER" id="PTHR10907:SF47">
    <property type="entry name" value="REGUCALCIN"/>
    <property type="match status" value="1"/>
</dbReference>
<dbReference type="InterPro" id="IPR013658">
    <property type="entry name" value="SGL"/>
</dbReference>
<dbReference type="Pfam" id="PF08450">
    <property type="entry name" value="SGL"/>
    <property type="match status" value="1"/>
</dbReference>
<organism evidence="3 4">
    <name type="scientific">Undibacterium flavidum</name>
    <dbReference type="NCBI Taxonomy" id="2762297"/>
    <lineage>
        <taxon>Bacteria</taxon>
        <taxon>Pseudomonadati</taxon>
        <taxon>Pseudomonadota</taxon>
        <taxon>Betaproteobacteria</taxon>
        <taxon>Burkholderiales</taxon>
        <taxon>Oxalobacteraceae</taxon>
        <taxon>Undibacterium</taxon>
    </lineage>
</organism>
<proteinExistence type="inferred from homology"/>